<comment type="similarity">
    <text evidence="2">Belongs to the MscS (TC 1.A.23) family.</text>
</comment>
<evidence type="ECO:0000259" key="9">
    <source>
        <dbReference type="Pfam" id="PF21082"/>
    </source>
</evidence>
<evidence type="ECO:0000313" key="10">
    <source>
        <dbReference type="EMBL" id="SUB77955.1"/>
    </source>
</evidence>
<dbReference type="InterPro" id="IPR023408">
    <property type="entry name" value="MscS_beta-dom_sf"/>
</dbReference>
<sequence length="308" mass="34393">MNMMSVFFSSLTPKVTETLSKTTESVISHSIWSDFSMNALLDNWSAKALDLGIKIILAFLFFIIGKYLIKVITKYFMKLINRTRIDPNFKSVLKNVIRVILYVGLLVVMTNIIGIKSVTFAALIASLGVGVGMGLSGQLQNLAGGFIILITKPFTIGDFIVAQNVEGTVQALSLFHTVIKSVDNKTIYIPNGALSSGVISNLSQEDLRRNEWIISVNYDEDYEKVKQILSGIIAKDERILTTPEPFIALKQLNDSSVDIVVRAWSKTPDLWNVYFDVNKTVYAEFNRQGIEFPFPQLTVHAVDKNKEA</sequence>
<feature type="transmembrane region" description="Helical" evidence="7">
    <location>
        <begin position="96"/>
        <end position="114"/>
    </location>
</feature>
<dbReference type="InterPro" id="IPR011066">
    <property type="entry name" value="MscS_channel_C_sf"/>
</dbReference>
<dbReference type="GO" id="GO:0005886">
    <property type="term" value="C:plasma membrane"/>
    <property type="evidence" value="ECO:0007669"/>
    <property type="project" value="UniProtKB-SubCell"/>
</dbReference>
<dbReference type="Pfam" id="PF00924">
    <property type="entry name" value="MS_channel_2nd"/>
    <property type="match status" value="1"/>
</dbReference>
<proteinExistence type="inferred from homology"/>
<dbReference type="PROSITE" id="PS01246">
    <property type="entry name" value="UPF0003"/>
    <property type="match status" value="1"/>
</dbReference>
<dbReference type="InterPro" id="IPR011014">
    <property type="entry name" value="MscS_channel_TM-2"/>
</dbReference>
<gene>
    <name evidence="10" type="primary">mscS</name>
    <name evidence="10" type="ORF">NCTC13100_01105</name>
</gene>
<keyword evidence="4 7" id="KW-0812">Transmembrane</keyword>
<evidence type="ECO:0000259" key="8">
    <source>
        <dbReference type="Pfam" id="PF00924"/>
    </source>
</evidence>
<dbReference type="GO" id="GO:0008381">
    <property type="term" value="F:mechanosensitive monoatomic ion channel activity"/>
    <property type="evidence" value="ECO:0007669"/>
    <property type="project" value="InterPro"/>
</dbReference>
<dbReference type="Gene3D" id="2.30.30.60">
    <property type="match status" value="1"/>
</dbReference>
<feature type="domain" description="Mechanosensitive ion channel MscS C-terminal" evidence="9">
    <location>
        <begin position="211"/>
        <end position="292"/>
    </location>
</feature>
<evidence type="ECO:0000256" key="1">
    <source>
        <dbReference type="ARBA" id="ARBA00004651"/>
    </source>
</evidence>
<dbReference type="InterPro" id="IPR006686">
    <property type="entry name" value="MscS_channel_CS"/>
</dbReference>
<dbReference type="Pfam" id="PF21082">
    <property type="entry name" value="MS_channel_3rd"/>
    <property type="match status" value="1"/>
</dbReference>
<reference evidence="10 11" key="1">
    <citation type="submission" date="2018-06" db="EMBL/GenBank/DDBJ databases">
        <authorList>
            <consortium name="Pathogen Informatics"/>
            <person name="Doyle S."/>
        </authorList>
    </citation>
    <scope>NUCLEOTIDE SEQUENCE [LARGE SCALE GENOMIC DNA]</scope>
    <source>
        <strain evidence="10 11">NCTC13100</strain>
    </source>
</reference>
<evidence type="ECO:0000256" key="6">
    <source>
        <dbReference type="ARBA" id="ARBA00023136"/>
    </source>
</evidence>
<dbReference type="EMBL" id="UGTI01000001">
    <property type="protein sequence ID" value="SUB77955.1"/>
    <property type="molecule type" value="Genomic_DNA"/>
</dbReference>
<dbReference type="SUPFAM" id="SSF50182">
    <property type="entry name" value="Sm-like ribonucleoproteins"/>
    <property type="match status" value="1"/>
</dbReference>
<feature type="domain" description="Mechanosensitive ion channel MscS" evidence="8">
    <location>
        <begin position="139"/>
        <end position="203"/>
    </location>
</feature>
<dbReference type="Gene3D" id="3.30.70.100">
    <property type="match status" value="1"/>
</dbReference>
<protein>
    <submittedName>
        <fullName evidence="10">Small-conductance mechanosensitive channel</fullName>
    </submittedName>
</protein>
<name>A0A379DJM4_9PORP</name>
<dbReference type="AlphaFoldDB" id="A0A379DJM4"/>
<dbReference type="SUPFAM" id="SSF82689">
    <property type="entry name" value="Mechanosensitive channel protein MscS (YggB), C-terminal domain"/>
    <property type="match status" value="1"/>
</dbReference>
<evidence type="ECO:0000256" key="7">
    <source>
        <dbReference type="SAM" id="Phobius"/>
    </source>
</evidence>
<evidence type="ECO:0000256" key="3">
    <source>
        <dbReference type="ARBA" id="ARBA00022475"/>
    </source>
</evidence>
<evidence type="ECO:0000256" key="2">
    <source>
        <dbReference type="ARBA" id="ARBA00008017"/>
    </source>
</evidence>
<dbReference type="Gene3D" id="1.10.287.1260">
    <property type="match status" value="1"/>
</dbReference>
<evidence type="ECO:0000256" key="5">
    <source>
        <dbReference type="ARBA" id="ARBA00022989"/>
    </source>
</evidence>
<evidence type="ECO:0000256" key="4">
    <source>
        <dbReference type="ARBA" id="ARBA00022692"/>
    </source>
</evidence>
<dbReference type="InterPro" id="IPR045275">
    <property type="entry name" value="MscS_archaea/bacteria_type"/>
</dbReference>
<keyword evidence="3" id="KW-1003">Cell membrane</keyword>
<keyword evidence="5 7" id="KW-1133">Transmembrane helix</keyword>
<dbReference type="Proteomes" id="UP000254263">
    <property type="component" value="Unassembled WGS sequence"/>
</dbReference>
<dbReference type="SUPFAM" id="SSF82861">
    <property type="entry name" value="Mechanosensitive channel protein MscS (YggB), transmembrane region"/>
    <property type="match status" value="1"/>
</dbReference>
<dbReference type="InterPro" id="IPR006685">
    <property type="entry name" value="MscS_channel_2nd"/>
</dbReference>
<dbReference type="InterPro" id="IPR010920">
    <property type="entry name" value="LSM_dom_sf"/>
</dbReference>
<comment type="subcellular location">
    <subcellularLocation>
        <location evidence="1">Cell membrane</location>
        <topology evidence="1">Multi-pass membrane protein</topology>
    </subcellularLocation>
</comment>
<dbReference type="PANTHER" id="PTHR30221">
    <property type="entry name" value="SMALL-CONDUCTANCE MECHANOSENSITIVE CHANNEL"/>
    <property type="match status" value="1"/>
</dbReference>
<dbReference type="InterPro" id="IPR049278">
    <property type="entry name" value="MS_channel_C"/>
</dbReference>
<evidence type="ECO:0000313" key="11">
    <source>
        <dbReference type="Proteomes" id="UP000254263"/>
    </source>
</evidence>
<keyword evidence="6 7" id="KW-0472">Membrane</keyword>
<dbReference type="PANTHER" id="PTHR30221:SF1">
    <property type="entry name" value="SMALL-CONDUCTANCE MECHANOSENSITIVE CHANNEL"/>
    <property type="match status" value="1"/>
</dbReference>
<organism evidence="10 11">
    <name type="scientific">Porphyromonas macacae</name>
    <dbReference type="NCBI Taxonomy" id="28115"/>
    <lineage>
        <taxon>Bacteria</taxon>
        <taxon>Pseudomonadati</taxon>
        <taxon>Bacteroidota</taxon>
        <taxon>Bacteroidia</taxon>
        <taxon>Bacteroidales</taxon>
        <taxon>Porphyromonadaceae</taxon>
        <taxon>Porphyromonas</taxon>
    </lineage>
</organism>
<feature type="transmembrane region" description="Helical" evidence="7">
    <location>
        <begin position="44"/>
        <end position="69"/>
    </location>
</feature>
<accession>A0A379DJM4</accession>